<keyword evidence="1" id="KW-1133">Transmembrane helix</keyword>
<dbReference type="EMBL" id="LNQM01000010">
    <property type="protein sequence ID" value="KSU70479.1"/>
    <property type="molecule type" value="Genomic_DNA"/>
</dbReference>
<gene>
    <name evidence="2" type="ORF">AS031_18020</name>
</gene>
<accession>A0A0V8I6S6</accession>
<evidence type="ECO:0000256" key="1">
    <source>
        <dbReference type="SAM" id="Phobius"/>
    </source>
</evidence>
<feature type="transmembrane region" description="Helical" evidence="1">
    <location>
        <begin position="95"/>
        <end position="119"/>
    </location>
</feature>
<name>A0A0V8I6S6_9MICC</name>
<dbReference type="RefSeq" id="WP_058269534.1">
    <property type="nucleotide sequence ID" value="NZ_FMAZ01000009.1"/>
</dbReference>
<feature type="transmembrane region" description="Helical" evidence="1">
    <location>
        <begin position="131"/>
        <end position="155"/>
    </location>
</feature>
<evidence type="ECO:0000313" key="3">
    <source>
        <dbReference type="Proteomes" id="UP000053199"/>
    </source>
</evidence>
<feature type="transmembrane region" description="Helical" evidence="1">
    <location>
        <begin position="24"/>
        <end position="50"/>
    </location>
</feature>
<comment type="caution">
    <text evidence="2">The sequence shown here is derived from an EMBL/GenBank/DDBJ whole genome shotgun (WGS) entry which is preliminary data.</text>
</comment>
<dbReference type="STRING" id="993070.AS031_18020"/>
<proteinExistence type="predicted"/>
<keyword evidence="1" id="KW-0472">Membrane</keyword>
<evidence type="ECO:0008006" key="4">
    <source>
        <dbReference type="Google" id="ProtNLM"/>
    </source>
</evidence>
<organism evidence="2 3">
    <name type="scientific">Pseudarthrobacter enclensis</name>
    <dbReference type="NCBI Taxonomy" id="993070"/>
    <lineage>
        <taxon>Bacteria</taxon>
        <taxon>Bacillati</taxon>
        <taxon>Actinomycetota</taxon>
        <taxon>Actinomycetes</taxon>
        <taxon>Micrococcales</taxon>
        <taxon>Micrococcaceae</taxon>
        <taxon>Pseudarthrobacter</taxon>
    </lineage>
</organism>
<dbReference type="AlphaFoldDB" id="A0A0V8I6S6"/>
<protein>
    <recommendedName>
        <fullName evidence="4">DUF2975 domain-containing protein</fullName>
    </recommendedName>
</protein>
<feature type="transmembrane region" description="Helical" evidence="1">
    <location>
        <begin position="175"/>
        <end position="199"/>
    </location>
</feature>
<dbReference type="Proteomes" id="UP000053199">
    <property type="component" value="Unassembled WGS sequence"/>
</dbReference>
<keyword evidence="1" id="KW-0812">Transmembrane</keyword>
<dbReference type="OrthoDB" id="5148898at2"/>
<reference evidence="2 3" key="1">
    <citation type="journal article" date="2014" name="Arch. Microbiol.">
        <title>Arthrobacter enclensis sp. nov., isolated from sediment sample.</title>
        <authorList>
            <person name="Dastager S.G."/>
            <person name="Liu Q."/>
            <person name="Tang S.K."/>
            <person name="Krishnamurthi S."/>
            <person name="Lee J.C."/>
            <person name="Li W.J."/>
        </authorList>
    </citation>
    <scope>NUCLEOTIDE SEQUENCE [LARGE SCALE GENOMIC DNA]</scope>
    <source>
        <strain evidence="2 3">NIO-1008</strain>
    </source>
</reference>
<evidence type="ECO:0000313" key="2">
    <source>
        <dbReference type="EMBL" id="KSU70479.1"/>
    </source>
</evidence>
<sequence length="213" mass="21497">MKLAKHTGRPSEDRKREVVSRADAAVLMIGSAVVAAVTTVMSVVGIVGLLTGPATLTLPVDGGTRPSGSLGLGAEAHFSAVEATIPALPGTEAGLLAWAAVLTQVAVLAFLALLFLLAVRLRGAVLFTRGSVWVIGACGAAIAVAGTAGQVLDALARTRLADALGLNPDRIPGSVLFEGTISLVPVVAGIALIFIAGVFQFGGRLQKDTEGLV</sequence>
<keyword evidence="3" id="KW-1185">Reference proteome</keyword>